<dbReference type="InterPro" id="IPR050266">
    <property type="entry name" value="AB_hydrolase_sf"/>
</dbReference>
<name>A0ABT7N098_9MICO</name>
<organism evidence="3 4">
    <name type="scientific">Microbacterium candidum</name>
    <dbReference type="NCBI Taxonomy" id="3041922"/>
    <lineage>
        <taxon>Bacteria</taxon>
        <taxon>Bacillati</taxon>
        <taxon>Actinomycetota</taxon>
        <taxon>Actinomycetes</taxon>
        <taxon>Micrococcales</taxon>
        <taxon>Microbacteriaceae</taxon>
        <taxon>Microbacterium</taxon>
    </lineage>
</organism>
<gene>
    <name evidence="3" type="ORF">QSV35_12405</name>
</gene>
<comment type="caution">
    <text evidence="3">The sequence shown here is derived from an EMBL/GenBank/DDBJ whole genome shotgun (WGS) entry which is preliminary data.</text>
</comment>
<dbReference type="PANTHER" id="PTHR43798:SF31">
    <property type="entry name" value="AB HYDROLASE SUPERFAMILY PROTEIN YCLE"/>
    <property type="match status" value="1"/>
</dbReference>
<dbReference type="InterPro" id="IPR000073">
    <property type="entry name" value="AB_hydrolase_1"/>
</dbReference>
<evidence type="ECO:0000256" key="1">
    <source>
        <dbReference type="ARBA" id="ARBA00022801"/>
    </source>
</evidence>
<dbReference type="PRINTS" id="PR00111">
    <property type="entry name" value="ABHYDROLASE"/>
</dbReference>
<dbReference type="InterPro" id="IPR029058">
    <property type="entry name" value="AB_hydrolase_fold"/>
</dbReference>
<dbReference type="Gene3D" id="3.40.50.1820">
    <property type="entry name" value="alpha/beta hydrolase"/>
    <property type="match status" value="1"/>
</dbReference>
<protein>
    <submittedName>
        <fullName evidence="3">Alpha/beta hydrolase</fullName>
    </submittedName>
</protein>
<accession>A0ABT7N098</accession>
<dbReference type="PANTHER" id="PTHR43798">
    <property type="entry name" value="MONOACYLGLYCEROL LIPASE"/>
    <property type="match status" value="1"/>
</dbReference>
<dbReference type="Pfam" id="PF00561">
    <property type="entry name" value="Abhydrolase_1"/>
    <property type="match status" value="1"/>
</dbReference>
<keyword evidence="4" id="KW-1185">Reference proteome</keyword>
<sequence>MDSAVKRAAPALLDLPVRGGDLRVAVWEAEPGAPTALLIHGVTSSHLAWSWVAEQLPGVRLIAPDLRGRGRSAGVAGPAGMIAHADDLAAVLAAVGVDRTLVVGHSMGGFVALVFAQRHPERVSELVLVDGGIPLEVPAGMTPEETVAHVLGPTGERLSMRFATTDDYLGFWHAHPAFDGPWSPLLDEYFAYDLVDDGAGALRPATRFETVAEDNVDMTTTTVVPDALAALAHDARLLTVPRGLAAEPPGLYSPERLAQVLPQHPRIHHERIDGFNHYTIVMTDAGAAVVSRAVLDALEDAS</sequence>
<evidence type="ECO:0000259" key="2">
    <source>
        <dbReference type="Pfam" id="PF00561"/>
    </source>
</evidence>
<dbReference type="Proteomes" id="UP001235064">
    <property type="component" value="Unassembled WGS sequence"/>
</dbReference>
<evidence type="ECO:0000313" key="3">
    <source>
        <dbReference type="EMBL" id="MDL9980135.1"/>
    </source>
</evidence>
<reference evidence="3 4" key="1">
    <citation type="submission" date="2023-06" db="EMBL/GenBank/DDBJ databases">
        <title>Microbacterium sp. nov., isolated from a waste landfill.</title>
        <authorList>
            <person name="Wen W."/>
        </authorList>
    </citation>
    <scope>NUCLEOTIDE SEQUENCE [LARGE SCALE GENOMIC DNA]</scope>
    <source>
        <strain evidence="3 4">ASV49</strain>
    </source>
</reference>
<dbReference type="EMBL" id="JASXSZ010000003">
    <property type="protein sequence ID" value="MDL9980135.1"/>
    <property type="molecule type" value="Genomic_DNA"/>
</dbReference>
<dbReference type="GO" id="GO:0016787">
    <property type="term" value="F:hydrolase activity"/>
    <property type="evidence" value="ECO:0007669"/>
    <property type="project" value="UniProtKB-KW"/>
</dbReference>
<feature type="domain" description="AB hydrolase-1" evidence="2">
    <location>
        <begin position="37"/>
        <end position="135"/>
    </location>
</feature>
<dbReference type="RefSeq" id="WP_286289067.1">
    <property type="nucleotide sequence ID" value="NZ_JASXSZ010000003.1"/>
</dbReference>
<keyword evidence="1 3" id="KW-0378">Hydrolase</keyword>
<evidence type="ECO:0000313" key="4">
    <source>
        <dbReference type="Proteomes" id="UP001235064"/>
    </source>
</evidence>
<proteinExistence type="predicted"/>
<dbReference type="SUPFAM" id="SSF53474">
    <property type="entry name" value="alpha/beta-Hydrolases"/>
    <property type="match status" value="1"/>
</dbReference>